<dbReference type="InterPro" id="IPR001900">
    <property type="entry name" value="RNase_II/R"/>
</dbReference>
<dbReference type="InterPro" id="IPR056624">
    <property type="entry name" value="WH_CYT4"/>
</dbReference>
<evidence type="ECO:0000256" key="1">
    <source>
        <dbReference type="SAM" id="MobiDB-lite"/>
    </source>
</evidence>
<dbReference type="Pfam" id="PF00773">
    <property type="entry name" value="RNB"/>
    <property type="match status" value="1"/>
</dbReference>
<dbReference type="Proteomes" id="UP000027002">
    <property type="component" value="Chromosome 2"/>
</dbReference>
<dbReference type="Pfam" id="PF25522">
    <property type="entry name" value="OB_cyt-4"/>
    <property type="match status" value="1"/>
</dbReference>
<dbReference type="GO" id="GO:0003723">
    <property type="term" value="F:RNA binding"/>
    <property type="evidence" value="ECO:0007669"/>
    <property type="project" value="InterPro"/>
</dbReference>
<feature type="compositionally biased region" description="Polar residues" evidence="1">
    <location>
        <begin position="134"/>
        <end position="153"/>
    </location>
</feature>
<keyword evidence="4" id="KW-1185">Reference proteome</keyword>
<dbReference type="KEGG" id="uvi:66063256"/>
<dbReference type="AlphaFoldDB" id="A0A8E5HMV9"/>
<dbReference type="PANTHER" id="PTHR23355">
    <property type="entry name" value="RIBONUCLEASE"/>
    <property type="match status" value="1"/>
</dbReference>
<dbReference type="RefSeq" id="XP_042995910.1">
    <property type="nucleotide sequence ID" value="XM_043139976.1"/>
</dbReference>
<dbReference type="Pfam" id="PF23216">
    <property type="entry name" value="WHD_CYT4"/>
    <property type="match status" value="1"/>
</dbReference>
<dbReference type="SUPFAM" id="SSF50249">
    <property type="entry name" value="Nucleic acid-binding proteins"/>
    <property type="match status" value="1"/>
</dbReference>
<protein>
    <recommendedName>
        <fullName evidence="2">RNB domain-containing protein</fullName>
    </recommendedName>
</protein>
<feature type="region of interest" description="Disordered" evidence="1">
    <location>
        <begin position="694"/>
        <end position="719"/>
    </location>
</feature>
<dbReference type="InterPro" id="IPR057912">
    <property type="entry name" value="OB_CYT4_C"/>
</dbReference>
<evidence type="ECO:0000313" key="4">
    <source>
        <dbReference type="Proteomes" id="UP000027002"/>
    </source>
</evidence>
<organism evidence="3 4">
    <name type="scientific">Ustilaginoidea virens</name>
    <name type="common">Rice false smut fungus</name>
    <name type="synonym">Villosiclava virens</name>
    <dbReference type="NCBI Taxonomy" id="1159556"/>
    <lineage>
        <taxon>Eukaryota</taxon>
        <taxon>Fungi</taxon>
        <taxon>Dikarya</taxon>
        <taxon>Ascomycota</taxon>
        <taxon>Pezizomycotina</taxon>
        <taxon>Sordariomycetes</taxon>
        <taxon>Hypocreomycetidae</taxon>
        <taxon>Hypocreales</taxon>
        <taxon>Clavicipitaceae</taxon>
        <taxon>Ustilaginoidea</taxon>
    </lineage>
</organism>
<dbReference type="InterPro" id="IPR050180">
    <property type="entry name" value="RNR_Ribonuclease"/>
</dbReference>
<dbReference type="GO" id="GO:0000932">
    <property type="term" value="C:P-body"/>
    <property type="evidence" value="ECO:0007669"/>
    <property type="project" value="TreeGrafter"/>
</dbReference>
<feature type="domain" description="RNB" evidence="2">
    <location>
        <begin position="525"/>
        <end position="909"/>
    </location>
</feature>
<dbReference type="InterPro" id="IPR056625">
    <property type="entry name" value="SH3_CYT4"/>
</dbReference>
<gene>
    <name evidence="3" type="ORF">UV8b_02478</name>
</gene>
<dbReference type="SMART" id="SM00955">
    <property type="entry name" value="RNB"/>
    <property type="match status" value="1"/>
</dbReference>
<feature type="compositionally biased region" description="Polar residues" evidence="1">
    <location>
        <begin position="111"/>
        <end position="120"/>
    </location>
</feature>
<reference evidence="3" key="1">
    <citation type="submission" date="2020-03" db="EMBL/GenBank/DDBJ databases">
        <title>A mixture of massive structural variations and highly conserved coding sequences in Ustilaginoidea virens genome.</title>
        <authorList>
            <person name="Zhang K."/>
            <person name="Zhao Z."/>
            <person name="Zhang Z."/>
            <person name="Li Y."/>
            <person name="Hsiang T."/>
            <person name="Sun W."/>
        </authorList>
    </citation>
    <scope>NUCLEOTIDE SEQUENCE</scope>
    <source>
        <strain evidence="3">UV-8b</strain>
    </source>
</reference>
<dbReference type="Pfam" id="PF23214">
    <property type="entry name" value="SH3_CYT4"/>
    <property type="match status" value="1"/>
</dbReference>
<dbReference type="PANTHER" id="PTHR23355:SF65">
    <property type="entry name" value="EXORIBONUCLEASE CYT-4, PUTATIVE (AFU_ORTHOLOGUE AFUA_7G01550)-RELATED"/>
    <property type="match status" value="1"/>
</dbReference>
<dbReference type="OrthoDB" id="2285229at2759"/>
<dbReference type="GeneID" id="66063256"/>
<evidence type="ECO:0000313" key="3">
    <source>
        <dbReference type="EMBL" id="QUC18237.1"/>
    </source>
</evidence>
<evidence type="ECO:0000259" key="2">
    <source>
        <dbReference type="SMART" id="SM00955"/>
    </source>
</evidence>
<dbReference type="InterPro" id="IPR012340">
    <property type="entry name" value="NA-bd_OB-fold"/>
</dbReference>
<accession>A0A8E5HMV9</accession>
<proteinExistence type="predicted"/>
<sequence length="1060" mass="116143">MLRHPNRPYICWRCINPSLSGLGRSGHVPLRRSAAIPKWVATQSATPTAAALETIGIPTPQNDGSGETDHDQALPIRDRLRQWASRNDAYSNSLLLHDTSIYGSIANNVSRTQSTGSSELDQLRSPARGVADSNDANPTSSDAETSTVASHSRSPGDLVELRQMGSRMPVFAVYLGYFGQRNHFYAVNGKWVTSMGFSSLFTVSRFASLQEMEPVLAKIPYDATPEQFDEMRQDEKGPSREDGVMLIDKMTEFRRTSEAIYQANMTRLDSARAVLGDASGFEYISLFDIADMLLPGTLKTGQEFPAPALYAVHTALSRSEIGFNPMSPSADCHRRDHLFEVLPQSHAQTIARVAAWVGEYTDLSAKKLRPLKPGELEEIPLGRFIRQARDAVAHSRRSREWTPHGILKPSAGVTLPRVDWSPVSKEVIAFLEWWASYNLFDAGSRFHSYGALILRSLDLYREAALDQSTAWTFLQEIGVISPWEVPSRYKVRFPGSTIDRGGGISRSIPDDLEKSMRCDIAEGARKPVEGATVFCIDAPSTVIIDDGVSLERTSRPDEFWIHVHVADPASVIRPDSELAKFMELIPENIYLPGHFQAMLPPEVGQVGQDGQDGQDGAANSTSAAAGLVQRFSLQPGAPALTFSAKVNRAGDMLAYQVEPSTLRSVTYLDPEDVSSFCGEPPPPPVDGSYSFSVGTPPDETVAGTGAKRRRPMTRTRDLDEPSRADLLTLHGLCEAIRQKRLSRGAWPYFFPRPSVSVSFHEATPEGGACLGAAAALPPDPYIEVGAESSNGCSVVANAMVLAGQVAARWCWTRGIPIPYRRDSHSADDKLRQAALEYATRELYPLIRKGIEPSAGQRQALALLTGGIQISLEPGPYLLLGLDMYAKVTSPLRRFSDLLVHWQMHAALAHERRTAHAPSSDPAAAAAADSLDEVLPFSAAALGDSLPLLHTREKMARTVARGTVDWMLMALVRAWRFEGKAPRSLRFVVGSRWRQGLLGRLDMLGLDAIMDLAGLDGCRLIRDVQVGDEFEVHLADVNVHSQQILVKAIRYLGAARRPEAA</sequence>
<name>A0A8E5HMV9_USTVR</name>
<dbReference type="GO" id="GO:0006402">
    <property type="term" value="P:mRNA catabolic process"/>
    <property type="evidence" value="ECO:0007669"/>
    <property type="project" value="TreeGrafter"/>
</dbReference>
<dbReference type="GO" id="GO:0000175">
    <property type="term" value="F:3'-5'-RNA exonuclease activity"/>
    <property type="evidence" value="ECO:0007669"/>
    <property type="project" value="TreeGrafter"/>
</dbReference>
<dbReference type="EMBL" id="CP072754">
    <property type="protein sequence ID" value="QUC18237.1"/>
    <property type="molecule type" value="Genomic_DNA"/>
</dbReference>
<feature type="region of interest" description="Disordered" evidence="1">
    <location>
        <begin position="111"/>
        <end position="156"/>
    </location>
</feature>